<organism evidence="6 7">
    <name type="scientific">Gossypium arboreum</name>
    <name type="common">Tree cotton</name>
    <name type="synonym">Gossypium nanking</name>
    <dbReference type="NCBI Taxonomy" id="29729"/>
    <lineage>
        <taxon>Eukaryota</taxon>
        <taxon>Viridiplantae</taxon>
        <taxon>Streptophyta</taxon>
        <taxon>Embryophyta</taxon>
        <taxon>Tracheophyta</taxon>
        <taxon>Spermatophyta</taxon>
        <taxon>Magnoliopsida</taxon>
        <taxon>eudicotyledons</taxon>
        <taxon>Gunneridae</taxon>
        <taxon>Pentapetalae</taxon>
        <taxon>rosids</taxon>
        <taxon>malvids</taxon>
        <taxon>Malvales</taxon>
        <taxon>Malvaceae</taxon>
        <taxon>Malvoideae</taxon>
        <taxon>Gossypium</taxon>
    </lineage>
</organism>
<evidence type="ECO:0000256" key="1">
    <source>
        <dbReference type="ARBA" id="ARBA00008072"/>
    </source>
</evidence>
<dbReference type="Proteomes" id="UP001358586">
    <property type="component" value="Chromosome 12"/>
</dbReference>
<dbReference type="InterPro" id="IPR036291">
    <property type="entry name" value="NAD(P)-bd_dom_sf"/>
</dbReference>
<evidence type="ECO:0000259" key="5">
    <source>
        <dbReference type="Pfam" id="PF00107"/>
    </source>
</evidence>
<keyword evidence="4" id="KW-0560">Oxidoreductase</keyword>
<keyword evidence="7" id="KW-1185">Reference proteome</keyword>
<evidence type="ECO:0000256" key="3">
    <source>
        <dbReference type="ARBA" id="ARBA00022833"/>
    </source>
</evidence>
<name>A0ABR0MQT4_GOSAR</name>
<dbReference type="SUPFAM" id="SSF50129">
    <property type="entry name" value="GroES-like"/>
    <property type="match status" value="1"/>
</dbReference>
<comment type="similarity">
    <text evidence="1">Belongs to the zinc-containing alcohol dehydrogenase family.</text>
</comment>
<dbReference type="InterPro" id="IPR011032">
    <property type="entry name" value="GroES-like_sf"/>
</dbReference>
<dbReference type="SUPFAM" id="SSF51735">
    <property type="entry name" value="NAD(P)-binding Rossmann-fold domains"/>
    <property type="match status" value="1"/>
</dbReference>
<dbReference type="InterPro" id="IPR013149">
    <property type="entry name" value="ADH-like_C"/>
</dbReference>
<accession>A0ABR0MQT4</accession>
<dbReference type="EMBL" id="JARKNE010000012">
    <property type="protein sequence ID" value="KAK5775637.1"/>
    <property type="molecule type" value="Genomic_DNA"/>
</dbReference>
<proteinExistence type="inferred from homology"/>
<protein>
    <recommendedName>
        <fullName evidence="5">Alcohol dehydrogenase-like C-terminal domain-containing protein</fullName>
    </recommendedName>
</protein>
<dbReference type="Gene3D" id="3.90.180.10">
    <property type="entry name" value="Medium-chain alcohol dehydrogenases, catalytic domain"/>
    <property type="match status" value="2"/>
</dbReference>
<comment type="caution">
    <text evidence="6">The sequence shown here is derived from an EMBL/GenBank/DDBJ whole genome shotgun (WGS) entry which is preliminary data.</text>
</comment>
<dbReference type="InterPro" id="IPR047109">
    <property type="entry name" value="CAD-like"/>
</dbReference>
<dbReference type="Pfam" id="PF00107">
    <property type="entry name" value="ADH_zinc_N"/>
    <property type="match status" value="1"/>
</dbReference>
<gene>
    <name evidence="6" type="ORF">PVK06_043553</name>
</gene>
<dbReference type="Gene3D" id="3.40.50.720">
    <property type="entry name" value="NAD(P)-binding Rossmann-like Domain"/>
    <property type="match status" value="1"/>
</dbReference>
<keyword evidence="3" id="KW-0862">Zinc</keyword>
<feature type="domain" description="Alcohol dehydrogenase-like C-terminal" evidence="5">
    <location>
        <begin position="96"/>
        <end position="200"/>
    </location>
</feature>
<evidence type="ECO:0000256" key="2">
    <source>
        <dbReference type="ARBA" id="ARBA00022723"/>
    </source>
</evidence>
<keyword evidence="2" id="KW-0479">Metal-binding</keyword>
<evidence type="ECO:0000313" key="6">
    <source>
        <dbReference type="EMBL" id="KAK5775637.1"/>
    </source>
</evidence>
<dbReference type="PANTHER" id="PTHR42683">
    <property type="entry name" value="ALDEHYDE REDUCTASE"/>
    <property type="match status" value="1"/>
</dbReference>
<evidence type="ECO:0000313" key="7">
    <source>
        <dbReference type="Proteomes" id="UP001358586"/>
    </source>
</evidence>
<sequence length="240" mass="25931">MVSSCHSCESCKVNLENYCPKMILTYGSKNHDGTMTYGGYSDTMVCEEDFIIHIPDNMPLDAAAPLLCTGITVYSSTKHYGLDKPGLHVGMVGMGGLGHVVVKFGKAMGMKITVISTSPNKKDEALKNLGADSFLFLNLLIGVLAAVGTLDGIIDTVSTQHPMLTLFHLLKTNGKLILVGLPEKPLEIPAFALVKAKHNVKPDIEVIAMDYVNTAMECLLKLDVKYRFVIDIANTLTAPS</sequence>
<evidence type="ECO:0000256" key="4">
    <source>
        <dbReference type="ARBA" id="ARBA00023002"/>
    </source>
</evidence>
<reference evidence="6 7" key="1">
    <citation type="submission" date="2023-03" db="EMBL/GenBank/DDBJ databases">
        <title>WGS of Gossypium arboreum.</title>
        <authorList>
            <person name="Yu D."/>
        </authorList>
    </citation>
    <scope>NUCLEOTIDE SEQUENCE [LARGE SCALE GENOMIC DNA]</scope>
    <source>
        <tissue evidence="6">Leaf</tissue>
    </source>
</reference>